<sequence length="236" mass="23289">MSFASPSSTSLCRASPRGFRRPCLGSAVLITCWSSKGGSGTTVVAAALATLMGTEDTAALLVDLGGDLPAALGLPEPATGLTGWVEGEDLAPLVVRAGLRLRLLPRGPGPLPSGIGPGLAAALAGQPAVVDAGVIGGTAQAGAALDLAAVATASLLVVRPCFLALRRAVAAPLRPSGVVLVSEPERVLGPADVEAALGVPVVAVVPWDPTVARRVDSGLLGSALPRGLASALRRAA</sequence>
<dbReference type="InterPro" id="IPR027417">
    <property type="entry name" value="P-loop_NTPase"/>
</dbReference>
<protein>
    <recommendedName>
        <fullName evidence="1">CobQ/CobB/MinD/ParA nucleotide binding domain-containing protein</fullName>
    </recommendedName>
</protein>
<dbReference type="Gene3D" id="3.40.50.300">
    <property type="entry name" value="P-loop containing nucleotide triphosphate hydrolases"/>
    <property type="match status" value="1"/>
</dbReference>
<proteinExistence type="predicted"/>
<dbReference type="SUPFAM" id="SSF52540">
    <property type="entry name" value="P-loop containing nucleoside triphosphate hydrolases"/>
    <property type="match status" value="1"/>
</dbReference>
<dbReference type="InterPro" id="IPR002586">
    <property type="entry name" value="CobQ/CobB/MinD/ParA_Nub-bd_dom"/>
</dbReference>
<dbReference type="Pfam" id="PF01656">
    <property type="entry name" value="CbiA"/>
    <property type="match status" value="1"/>
</dbReference>
<organism evidence="2">
    <name type="scientific">uncultured Acidimicrobiales bacterium</name>
    <dbReference type="NCBI Taxonomy" id="310071"/>
    <lineage>
        <taxon>Bacteria</taxon>
        <taxon>Bacillati</taxon>
        <taxon>Actinomycetota</taxon>
        <taxon>Acidimicrobiia</taxon>
        <taxon>Acidimicrobiales</taxon>
        <taxon>environmental samples</taxon>
    </lineage>
</organism>
<name>A0A6J4J2I4_9ACTN</name>
<accession>A0A6J4J2I4</accession>
<gene>
    <name evidence="2" type="ORF">AVDCRST_MAG76-3038</name>
</gene>
<dbReference type="AlphaFoldDB" id="A0A6J4J2I4"/>
<evidence type="ECO:0000259" key="1">
    <source>
        <dbReference type="Pfam" id="PF01656"/>
    </source>
</evidence>
<feature type="domain" description="CobQ/CobB/MinD/ParA nucleotide binding" evidence="1">
    <location>
        <begin position="31"/>
        <end position="218"/>
    </location>
</feature>
<reference evidence="2" key="1">
    <citation type="submission" date="2020-02" db="EMBL/GenBank/DDBJ databases">
        <authorList>
            <person name="Meier V. D."/>
        </authorList>
    </citation>
    <scope>NUCLEOTIDE SEQUENCE</scope>
    <source>
        <strain evidence="2">AVDCRST_MAG76</strain>
    </source>
</reference>
<dbReference type="EMBL" id="CADCSZ010000184">
    <property type="protein sequence ID" value="CAA9266166.1"/>
    <property type="molecule type" value="Genomic_DNA"/>
</dbReference>
<evidence type="ECO:0000313" key="2">
    <source>
        <dbReference type="EMBL" id="CAA9266166.1"/>
    </source>
</evidence>